<dbReference type="PANTHER" id="PTHR36509:SF2">
    <property type="entry name" value="BLL3101 PROTEIN"/>
    <property type="match status" value="1"/>
</dbReference>
<proteinExistence type="predicted"/>
<accession>A0A7X8XV56</accession>
<dbReference type="Gene3D" id="2.60.120.600">
    <property type="entry name" value="Domain of unknown function DUF1214, C-terminal domain"/>
    <property type="match status" value="1"/>
</dbReference>
<comment type="caution">
    <text evidence="3">The sequence shown here is derived from an EMBL/GenBank/DDBJ whole genome shotgun (WGS) entry which is preliminary data.</text>
</comment>
<dbReference type="InterPro" id="IPR037050">
    <property type="entry name" value="DUF1254_sf"/>
</dbReference>
<sequence>MKISKSSHILLLVLLLLGVLVLASWKFKKDVVEMQQKEELFKEVYAFGFPIVLMDYTKRYFLNQFEDNAINTFHHYHRFPDWEFRNVVRPNVDTFYSMCWLDLSDEPVVVHIPASDHYFLMPTMDAFSNVFASPGTRTTGNKEQFIVYTGPNWEGELPKGMIHISSPTNSAWIHGRIMVKQSQKDKDEVIKFQKGITARPLSQWDNQDYTPKKEMVLYKADTYPIKAVEELNIEQFMNRLSMLLYQNKPLDSDSTMLSKLKEIGFQAGQNYDITKLSVKETIVFESVPKQMQSEWYSENNTCQKFPWLYSNSVIKKYKDKYSSSAYVAFTRLGMNQREDAIYAATRIDSRGKVLTSKRKYVLHFTKEQLPQVNAFWSLTCYNEKNFLVKNLINRYKVGSQDGLKFNEDGSLDIYIQSTKPEVGAESNWLPTPEKGRFSLILREYWPKDRVLENGNNLPKVTRRN</sequence>
<feature type="domain" description="DUF1254" evidence="2">
    <location>
        <begin position="70"/>
        <end position="200"/>
    </location>
</feature>
<reference evidence="3 4" key="1">
    <citation type="submission" date="2020-04" db="EMBL/GenBank/DDBJ databases">
        <title>Flammeovirga sp. SR4, a novel species isolated from seawater.</title>
        <authorList>
            <person name="Wang X."/>
        </authorList>
    </citation>
    <scope>NUCLEOTIDE SEQUENCE [LARGE SCALE GENOMIC DNA]</scope>
    <source>
        <strain evidence="3 4">SR4</strain>
    </source>
</reference>
<dbReference type="Gene3D" id="2.60.40.1610">
    <property type="entry name" value="Domain of unknown function DUF1254"/>
    <property type="match status" value="1"/>
</dbReference>
<evidence type="ECO:0000313" key="4">
    <source>
        <dbReference type="Proteomes" id="UP000585050"/>
    </source>
</evidence>
<evidence type="ECO:0000313" key="3">
    <source>
        <dbReference type="EMBL" id="NLR90993.1"/>
    </source>
</evidence>
<dbReference type="InterPro" id="IPR010679">
    <property type="entry name" value="DUF1254"/>
</dbReference>
<name>A0A7X8XV56_9BACT</name>
<evidence type="ECO:0000259" key="2">
    <source>
        <dbReference type="Pfam" id="PF06863"/>
    </source>
</evidence>
<keyword evidence="4" id="KW-1185">Reference proteome</keyword>
<dbReference type="PANTHER" id="PTHR36509">
    <property type="entry name" value="BLL3101 PROTEIN"/>
    <property type="match status" value="1"/>
</dbReference>
<organism evidence="3 4">
    <name type="scientific">Flammeovirga agarivorans</name>
    <dbReference type="NCBI Taxonomy" id="2726742"/>
    <lineage>
        <taxon>Bacteria</taxon>
        <taxon>Pseudomonadati</taxon>
        <taxon>Bacteroidota</taxon>
        <taxon>Cytophagia</taxon>
        <taxon>Cytophagales</taxon>
        <taxon>Flammeovirgaceae</taxon>
        <taxon>Flammeovirga</taxon>
    </lineage>
</organism>
<evidence type="ECO:0000259" key="1">
    <source>
        <dbReference type="Pfam" id="PF06742"/>
    </source>
</evidence>
<dbReference type="Pfam" id="PF06863">
    <property type="entry name" value="DUF1254"/>
    <property type="match status" value="1"/>
</dbReference>
<feature type="domain" description="DUF1214" evidence="1">
    <location>
        <begin position="340"/>
        <end position="447"/>
    </location>
</feature>
<dbReference type="SUPFAM" id="SSF160935">
    <property type="entry name" value="VPA0735-like"/>
    <property type="match status" value="1"/>
</dbReference>
<gene>
    <name evidence="3" type="ORF">HGP29_07230</name>
</gene>
<dbReference type="InterPro" id="IPR037049">
    <property type="entry name" value="DUF1214_C_sf"/>
</dbReference>
<dbReference type="EMBL" id="JABAIL010000002">
    <property type="protein sequence ID" value="NLR90993.1"/>
    <property type="molecule type" value="Genomic_DNA"/>
</dbReference>
<dbReference type="RefSeq" id="WP_168881699.1">
    <property type="nucleotide sequence ID" value="NZ_JABAIL010000002.1"/>
</dbReference>
<dbReference type="Pfam" id="PF06742">
    <property type="entry name" value="DUF1214"/>
    <property type="match status" value="1"/>
</dbReference>
<dbReference type="Proteomes" id="UP000585050">
    <property type="component" value="Unassembled WGS sequence"/>
</dbReference>
<dbReference type="AlphaFoldDB" id="A0A7X8XV56"/>
<protein>
    <submittedName>
        <fullName evidence="3">DUF1254 domain-containing protein</fullName>
    </submittedName>
</protein>
<dbReference type="InterPro" id="IPR010621">
    <property type="entry name" value="DUF1214"/>
</dbReference>